<dbReference type="AlphaFoldDB" id="A0A150PL01"/>
<sequence>MQLRIDGDRLTLTLQDAERLWAFKLSPIVVPREHVTRAEAALPPATWRAIRAPGTALPGLIKAGTYYTDRGKEFWYTVRSRKNNPLTIELDGESYRRLVLTIEDSAGWAERINAWIKG</sequence>
<name>A0A150PL01_SORCE</name>
<accession>A0A150PL01</accession>
<evidence type="ECO:0000313" key="2">
    <source>
        <dbReference type="Proteomes" id="UP000075420"/>
    </source>
</evidence>
<comment type="caution">
    <text evidence="1">The sequence shown here is derived from an EMBL/GenBank/DDBJ whole genome shotgun (WGS) entry which is preliminary data.</text>
</comment>
<organism evidence="1 2">
    <name type="scientific">Sorangium cellulosum</name>
    <name type="common">Polyangium cellulosum</name>
    <dbReference type="NCBI Taxonomy" id="56"/>
    <lineage>
        <taxon>Bacteria</taxon>
        <taxon>Pseudomonadati</taxon>
        <taxon>Myxococcota</taxon>
        <taxon>Polyangia</taxon>
        <taxon>Polyangiales</taxon>
        <taxon>Polyangiaceae</taxon>
        <taxon>Sorangium</taxon>
    </lineage>
</organism>
<evidence type="ECO:0008006" key="3">
    <source>
        <dbReference type="Google" id="ProtNLM"/>
    </source>
</evidence>
<reference evidence="1 2" key="1">
    <citation type="submission" date="2014-02" db="EMBL/GenBank/DDBJ databases">
        <title>The small core and large imbalanced accessory genome model reveals a collaborative survival strategy of Sorangium cellulosum strains in nature.</title>
        <authorList>
            <person name="Han K."/>
            <person name="Peng R."/>
            <person name="Blom J."/>
            <person name="Li Y.-Z."/>
        </authorList>
    </citation>
    <scope>NUCLEOTIDE SEQUENCE [LARGE SCALE GENOMIC DNA]</scope>
    <source>
        <strain evidence="1 2">So0157-25</strain>
    </source>
</reference>
<dbReference type="Proteomes" id="UP000075420">
    <property type="component" value="Unassembled WGS sequence"/>
</dbReference>
<protein>
    <recommendedName>
        <fullName evidence="3">Bacterial Pleckstrin homology domain-containing protein</fullName>
    </recommendedName>
</protein>
<dbReference type="EMBL" id="JELY01001257">
    <property type="protein sequence ID" value="KYF56394.1"/>
    <property type="molecule type" value="Genomic_DNA"/>
</dbReference>
<gene>
    <name evidence="1" type="ORF">BE08_29755</name>
</gene>
<proteinExistence type="predicted"/>
<evidence type="ECO:0000313" key="1">
    <source>
        <dbReference type="EMBL" id="KYF56394.1"/>
    </source>
</evidence>